<evidence type="ECO:0000313" key="3">
    <source>
        <dbReference type="Proteomes" id="UP001172673"/>
    </source>
</evidence>
<dbReference type="Proteomes" id="UP001172673">
    <property type="component" value="Unassembled WGS sequence"/>
</dbReference>
<gene>
    <name evidence="2" type="ORF">H2200_000555</name>
</gene>
<sequence>MSSSYYNSHPQGPSVMSPELQRAQIRLHQSEQVHQRTASQLQQVMTTRPKTPIEMSHKNEEIAQLRETLRQTEAHMNELRELVEKQKATIKHQSDQIAHPKQHYPTPSAIRYGQNDMPQLPPPPPPIFNQGALTNTPHNRPGPARPATQPIHQRQDSSPFGPPHSQQPARQHQVSQSQPTPFRQSRNVNEFGSPEALTQSFANMAVAKTPTGPSNRSNPTSGSWSRPPTRGSTPGAPRPPPAPTFNPANGMALIRTSGTGNAATITPAMEIVMKFAEVLTMAERYGYNHVNTPSTHGDESLSPDIKTMLLSAASHNTAFRFMQTPYTRYMLVFKIIVQFLLQRILRQDAFVGFDRQIDDNMKGYRSQIFGSTPGPIKRQLLTAIANEFKRVQSRPDFRDGLNRLAQQRADEMWPTLEKLMHLQTERPYEDLCDLMLKAYELAEMMACGIEEYRYVWANIGDRFRKDTMEPRDPYPNILPAEELERRGHTVKLGVTPLITSRTTSANGDVEEAQILKAFVLMETMRA</sequence>
<reference evidence="2" key="1">
    <citation type="submission" date="2022-10" db="EMBL/GenBank/DDBJ databases">
        <title>Culturing micro-colonial fungi from biological soil crusts in the Mojave desert and describing Neophaeococcomyces mojavensis, and introducing the new genera and species Taxawa tesnikishii.</title>
        <authorList>
            <person name="Kurbessoian T."/>
            <person name="Stajich J.E."/>
        </authorList>
    </citation>
    <scope>NUCLEOTIDE SEQUENCE</scope>
    <source>
        <strain evidence="2">TK_41</strain>
    </source>
</reference>
<comment type="caution">
    <text evidence="2">The sequence shown here is derived from an EMBL/GenBank/DDBJ whole genome shotgun (WGS) entry which is preliminary data.</text>
</comment>
<dbReference type="AlphaFoldDB" id="A0AA38XNN3"/>
<keyword evidence="3" id="KW-1185">Reference proteome</keyword>
<feature type="region of interest" description="Disordered" evidence="1">
    <location>
        <begin position="207"/>
        <end position="253"/>
    </location>
</feature>
<feature type="compositionally biased region" description="Low complexity" evidence="1">
    <location>
        <begin position="226"/>
        <end position="235"/>
    </location>
</feature>
<feature type="compositionally biased region" description="Polar residues" evidence="1">
    <location>
        <begin position="150"/>
        <end position="188"/>
    </location>
</feature>
<evidence type="ECO:0000313" key="2">
    <source>
        <dbReference type="EMBL" id="KAJ9616835.1"/>
    </source>
</evidence>
<dbReference type="EMBL" id="JAPDRK010000001">
    <property type="protein sequence ID" value="KAJ9616835.1"/>
    <property type="molecule type" value="Genomic_DNA"/>
</dbReference>
<organism evidence="2 3">
    <name type="scientific">Cladophialophora chaetospira</name>
    <dbReference type="NCBI Taxonomy" id="386627"/>
    <lineage>
        <taxon>Eukaryota</taxon>
        <taxon>Fungi</taxon>
        <taxon>Dikarya</taxon>
        <taxon>Ascomycota</taxon>
        <taxon>Pezizomycotina</taxon>
        <taxon>Eurotiomycetes</taxon>
        <taxon>Chaetothyriomycetidae</taxon>
        <taxon>Chaetothyriales</taxon>
        <taxon>Herpotrichiellaceae</taxon>
        <taxon>Cladophialophora</taxon>
    </lineage>
</organism>
<feature type="region of interest" description="Disordered" evidence="1">
    <location>
        <begin position="88"/>
        <end position="188"/>
    </location>
</feature>
<accession>A0AA38XNN3</accession>
<feature type="compositionally biased region" description="Polar residues" evidence="1">
    <location>
        <begin position="211"/>
        <end position="224"/>
    </location>
</feature>
<name>A0AA38XNN3_9EURO</name>
<evidence type="ECO:0000256" key="1">
    <source>
        <dbReference type="SAM" id="MobiDB-lite"/>
    </source>
</evidence>
<proteinExistence type="predicted"/>
<protein>
    <submittedName>
        <fullName evidence="2">Uncharacterized protein</fullName>
    </submittedName>
</protein>